<proteinExistence type="inferred from homology"/>
<accession>A0A3Q3FMM6</accession>
<dbReference type="GO" id="GO:0005615">
    <property type="term" value="C:extracellular space"/>
    <property type="evidence" value="ECO:0007669"/>
    <property type="project" value="UniProtKB-KW"/>
</dbReference>
<evidence type="ECO:0000256" key="1">
    <source>
        <dbReference type="RuleBase" id="RU363133"/>
    </source>
</evidence>
<keyword evidence="3" id="KW-1185">Reference proteome</keyword>
<dbReference type="GeneTree" id="ENSGT00390000016906"/>
<evidence type="ECO:0000313" key="3">
    <source>
        <dbReference type="Proteomes" id="UP000264800"/>
    </source>
</evidence>
<reference evidence="2" key="1">
    <citation type="submission" date="2025-08" db="UniProtKB">
        <authorList>
            <consortium name="Ensembl"/>
        </authorList>
    </citation>
    <scope>IDENTIFICATION</scope>
</reference>
<dbReference type="GO" id="GO:0005125">
    <property type="term" value="F:cytokine activity"/>
    <property type="evidence" value="ECO:0007669"/>
    <property type="project" value="UniProtKB-KW"/>
</dbReference>
<evidence type="ECO:0000313" key="2">
    <source>
        <dbReference type="Ensembl" id="ENSKMAP00000013957.1"/>
    </source>
</evidence>
<dbReference type="InterPro" id="IPR009079">
    <property type="entry name" value="4_helix_cytokine-like_core"/>
</dbReference>
<dbReference type="Pfam" id="PF03039">
    <property type="entry name" value="IL12"/>
    <property type="match status" value="1"/>
</dbReference>
<dbReference type="GO" id="GO:0006955">
    <property type="term" value="P:immune response"/>
    <property type="evidence" value="ECO:0007669"/>
    <property type="project" value="InterPro"/>
</dbReference>
<feature type="signal peptide" evidence="1">
    <location>
        <begin position="1"/>
        <end position="25"/>
    </location>
</feature>
<feature type="chain" id="PRO_5018377271" description="Interleukin-12 subunit alpha" evidence="1">
    <location>
        <begin position="26"/>
        <end position="178"/>
    </location>
</feature>
<keyword evidence="1" id="KW-0339">Growth factor</keyword>
<reference evidence="2" key="2">
    <citation type="submission" date="2025-09" db="UniProtKB">
        <authorList>
            <consortium name="Ensembl"/>
        </authorList>
    </citation>
    <scope>IDENTIFICATION</scope>
</reference>
<sequence>VLLLKLYPYFTAALMVLALSSPVLQVRRSLPEAGSCVEHAGTLLRNITDALTQTKLFSGLDCTKQNMELNLETSTPSVCSPQESCLTNIGKDLTHYYKVLSAQPDPDRVLGSSVLHSLRQLMENCFMESLPTNLVAAADRQSTFGERLSLCKVLRGFQVRTITINRAISYMNSSEHFQ</sequence>
<protein>
    <recommendedName>
        <fullName evidence="1">Interleukin-12 subunit alpha</fullName>
        <shortName evidence="1">IL-12A</shortName>
    </recommendedName>
</protein>
<dbReference type="GO" id="GO:0008083">
    <property type="term" value="F:growth factor activity"/>
    <property type="evidence" value="ECO:0007669"/>
    <property type="project" value="UniProtKB-KW"/>
</dbReference>
<comment type="similarity">
    <text evidence="1">Belongs to the IL-6 superfamily.</text>
</comment>
<name>A0A3Q3FMM6_KRYMA</name>
<dbReference type="Gene3D" id="1.20.1250.10">
    <property type="match status" value="1"/>
</dbReference>
<comment type="subunit">
    <text evidence="1">Heterodimer with IL12B; disulfide-linked. The heterodimer is known as interleukin IL-12.</text>
</comment>
<comment type="subcellular location">
    <subcellularLocation>
        <location evidence="1">Secreted</location>
    </subcellularLocation>
</comment>
<dbReference type="Proteomes" id="UP000264800">
    <property type="component" value="Unplaced"/>
</dbReference>
<dbReference type="InterPro" id="IPR004281">
    <property type="entry name" value="IL-12_alpha"/>
</dbReference>
<gene>
    <name evidence="1" type="primary">IL12A</name>
</gene>
<organism evidence="2 3">
    <name type="scientific">Kryptolebias marmoratus</name>
    <name type="common">Mangrove killifish</name>
    <name type="synonym">Rivulus marmoratus</name>
    <dbReference type="NCBI Taxonomy" id="37003"/>
    <lineage>
        <taxon>Eukaryota</taxon>
        <taxon>Metazoa</taxon>
        <taxon>Chordata</taxon>
        <taxon>Craniata</taxon>
        <taxon>Vertebrata</taxon>
        <taxon>Euteleostomi</taxon>
        <taxon>Actinopterygii</taxon>
        <taxon>Neopterygii</taxon>
        <taxon>Teleostei</taxon>
        <taxon>Neoteleostei</taxon>
        <taxon>Acanthomorphata</taxon>
        <taxon>Ovalentaria</taxon>
        <taxon>Atherinomorphae</taxon>
        <taxon>Cyprinodontiformes</taxon>
        <taxon>Rivulidae</taxon>
        <taxon>Kryptolebias</taxon>
    </lineage>
</organism>
<dbReference type="OMA" id="HYYKFLA"/>
<dbReference type="SUPFAM" id="SSF47266">
    <property type="entry name" value="4-helical cytokines"/>
    <property type="match status" value="1"/>
</dbReference>
<dbReference type="GO" id="GO:0005143">
    <property type="term" value="F:interleukin-12 receptor binding"/>
    <property type="evidence" value="ECO:0007669"/>
    <property type="project" value="InterPro"/>
</dbReference>
<keyword evidence="1" id="KW-1015">Disulfide bond</keyword>
<keyword evidence="1" id="KW-0732">Signal</keyword>
<dbReference type="Ensembl" id="ENSKMAT00000014165.1">
    <property type="protein sequence ID" value="ENSKMAP00000013957.1"/>
    <property type="gene ID" value="ENSKMAG00000010454.1"/>
</dbReference>
<keyword evidence="1" id="KW-0202">Cytokine</keyword>
<dbReference type="AlphaFoldDB" id="A0A3Q3FMM6"/>
<keyword evidence="1" id="KW-0964">Secreted</keyword>